<dbReference type="EC" id="2.7.13.3" evidence="2"/>
<keyword evidence="4" id="KW-0808">Transferase</keyword>
<dbReference type="EMBL" id="LT629758">
    <property type="protein sequence ID" value="SDT79331.1"/>
    <property type="molecule type" value="Genomic_DNA"/>
</dbReference>
<feature type="transmembrane region" description="Helical" evidence="9">
    <location>
        <begin position="214"/>
        <end position="235"/>
    </location>
</feature>
<proteinExistence type="predicted"/>
<dbReference type="CDD" id="cd16917">
    <property type="entry name" value="HATPase_UhpB-NarQ-NarX-like"/>
    <property type="match status" value="1"/>
</dbReference>
<evidence type="ECO:0000256" key="2">
    <source>
        <dbReference type="ARBA" id="ARBA00012438"/>
    </source>
</evidence>
<feature type="transmembrane region" description="Helical" evidence="9">
    <location>
        <begin position="65"/>
        <end position="86"/>
    </location>
</feature>
<accession>A0A1H2D9E2</accession>
<keyword evidence="13" id="KW-1185">Reference proteome</keyword>
<dbReference type="GO" id="GO:0016020">
    <property type="term" value="C:membrane"/>
    <property type="evidence" value="ECO:0007669"/>
    <property type="project" value="InterPro"/>
</dbReference>
<feature type="domain" description="Putative sensor" evidence="11">
    <location>
        <begin position="98"/>
        <end position="244"/>
    </location>
</feature>
<evidence type="ECO:0000256" key="1">
    <source>
        <dbReference type="ARBA" id="ARBA00000085"/>
    </source>
</evidence>
<comment type="catalytic activity">
    <reaction evidence="1">
        <text>ATP + protein L-histidine = ADP + protein N-phospho-L-histidine.</text>
        <dbReference type="EC" id="2.7.13.3"/>
    </reaction>
</comment>
<sequence length="459" mass="48608">MAGAPFRDLVGIAGHTLSRGLDGWAGAWPAGYLELVNDHLAPALRDRLYLRTIWPWRAIGHLSTVLLFAVPLAFAFWLTLLPWLVAGQRVIEGTPVGLVILIFMALGAGLVVTVGPVVALPLAAMARRCLRLIDRRPLAAPRHPANAHPWTILNAESTWRAVLYGVVLSLATPPVLAIVGGLLVAEVTLLFSPWIATWNLGDLVIEGGLQSVPFMLLGVVLFPAGLYLAGGLAAAHGALTRKLLGNNGDALRDQLGEVAQSRARLADAFDAERRRIERDLHDGAQHRLTSLTLHLGMARLDVPADSPAAAPLTQAHDQAKELMVVLRDLVHGIRPQTLGDLGLPAALWELAASSPVPVAVDAAELLDRLPERIETTAYFVAAEALTNVAKHAHATSVQVRLTRSGADGIVLEIQDDGRGGADPARGTGLTGLADRVAAVDGKLLLASPAGGPTLLRVEL</sequence>
<feature type="domain" description="Signal transduction histidine kinase subgroup 3 dimerisation and phosphoacceptor" evidence="10">
    <location>
        <begin position="272"/>
        <end position="338"/>
    </location>
</feature>
<protein>
    <recommendedName>
        <fullName evidence="2">histidine kinase</fullName>
        <ecNumber evidence="2">2.7.13.3</ecNumber>
    </recommendedName>
</protein>
<dbReference type="InterPro" id="IPR050482">
    <property type="entry name" value="Sensor_HK_TwoCompSys"/>
</dbReference>
<keyword evidence="9" id="KW-0812">Transmembrane</keyword>
<name>A0A1H2D9E2_9ACTN</name>
<evidence type="ECO:0000256" key="9">
    <source>
        <dbReference type="SAM" id="Phobius"/>
    </source>
</evidence>
<dbReference type="InterPro" id="IPR036890">
    <property type="entry name" value="HATPase_C_sf"/>
</dbReference>
<dbReference type="STRING" id="113562.SAMN04489716_8741"/>
<keyword evidence="9" id="KW-1133">Transmembrane helix</keyword>
<dbReference type="PANTHER" id="PTHR24421">
    <property type="entry name" value="NITRATE/NITRITE SENSOR PROTEIN NARX-RELATED"/>
    <property type="match status" value="1"/>
</dbReference>
<evidence type="ECO:0000313" key="13">
    <source>
        <dbReference type="Proteomes" id="UP000198688"/>
    </source>
</evidence>
<evidence type="ECO:0000259" key="11">
    <source>
        <dbReference type="Pfam" id="PF13796"/>
    </source>
</evidence>
<dbReference type="PANTHER" id="PTHR24421:SF10">
    <property type="entry name" value="NITRATE_NITRITE SENSOR PROTEIN NARQ"/>
    <property type="match status" value="1"/>
</dbReference>
<dbReference type="Gene3D" id="3.30.565.10">
    <property type="entry name" value="Histidine kinase-like ATPase, C-terminal domain"/>
    <property type="match status" value="1"/>
</dbReference>
<dbReference type="AlphaFoldDB" id="A0A1H2D9E2"/>
<keyword evidence="9" id="KW-0472">Membrane</keyword>
<organism evidence="12 13">
    <name type="scientific">Actinoplanes derwentensis</name>
    <dbReference type="NCBI Taxonomy" id="113562"/>
    <lineage>
        <taxon>Bacteria</taxon>
        <taxon>Bacillati</taxon>
        <taxon>Actinomycetota</taxon>
        <taxon>Actinomycetes</taxon>
        <taxon>Micromonosporales</taxon>
        <taxon>Micromonosporaceae</taxon>
        <taxon>Actinoplanes</taxon>
    </lineage>
</organism>
<dbReference type="Pfam" id="PF07730">
    <property type="entry name" value="HisKA_3"/>
    <property type="match status" value="1"/>
</dbReference>
<dbReference type="InterPro" id="IPR025828">
    <property type="entry name" value="Put_sensor_dom"/>
</dbReference>
<keyword evidence="8" id="KW-0902">Two-component regulatory system</keyword>
<keyword evidence="5" id="KW-0547">Nucleotide-binding</keyword>
<evidence type="ECO:0000256" key="6">
    <source>
        <dbReference type="ARBA" id="ARBA00022777"/>
    </source>
</evidence>
<dbReference type="Pfam" id="PF13796">
    <property type="entry name" value="Sensor"/>
    <property type="match status" value="1"/>
</dbReference>
<evidence type="ECO:0000259" key="10">
    <source>
        <dbReference type="Pfam" id="PF07730"/>
    </source>
</evidence>
<feature type="transmembrane region" description="Helical" evidence="9">
    <location>
        <begin position="161"/>
        <end position="194"/>
    </location>
</feature>
<dbReference type="SUPFAM" id="SSF55874">
    <property type="entry name" value="ATPase domain of HSP90 chaperone/DNA topoisomerase II/histidine kinase"/>
    <property type="match status" value="1"/>
</dbReference>
<feature type="transmembrane region" description="Helical" evidence="9">
    <location>
        <begin position="98"/>
        <end position="126"/>
    </location>
</feature>
<keyword evidence="6 12" id="KW-0418">Kinase</keyword>
<evidence type="ECO:0000256" key="5">
    <source>
        <dbReference type="ARBA" id="ARBA00022741"/>
    </source>
</evidence>
<evidence type="ECO:0000256" key="3">
    <source>
        <dbReference type="ARBA" id="ARBA00022553"/>
    </source>
</evidence>
<dbReference type="GO" id="GO:0005524">
    <property type="term" value="F:ATP binding"/>
    <property type="evidence" value="ECO:0007669"/>
    <property type="project" value="UniProtKB-KW"/>
</dbReference>
<keyword evidence="7" id="KW-0067">ATP-binding</keyword>
<dbReference type="Proteomes" id="UP000198688">
    <property type="component" value="Chromosome I"/>
</dbReference>
<evidence type="ECO:0000313" key="12">
    <source>
        <dbReference type="EMBL" id="SDT79331.1"/>
    </source>
</evidence>
<dbReference type="GO" id="GO:0046983">
    <property type="term" value="F:protein dimerization activity"/>
    <property type="evidence" value="ECO:0007669"/>
    <property type="project" value="InterPro"/>
</dbReference>
<evidence type="ECO:0000256" key="8">
    <source>
        <dbReference type="ARBA" id="ARBA00023012"/>
    </source>
</evidence>
<evidence type="ECO:0000256" key="4">
    <source>
        <dbReference type="ARBA" id="ARBA00022679"/>
    </source>
</evidence>
<dbReference type="GO" id="GO:0000155">
    <property type="term" value="F:phosphorelay sensor kinase activity"/>
    <property type="evidence" value="ECO:0007669"/>
    <property type="project" value="InterPro"/>
</dbReference>
<dbReference type="InterPro" id="IPR011712">
    <property type="entry name" value="Sig_transdc_His_kin_sub3_dim/P"/>
</dbReference>
<reference evidence="12 13" key="1">
    <citation type="submission" date="2016-10" db="EMBL/GenBank/DDBJ databases">
        <authorList>
            <person name="de Groot N.N."/>
        </authorList>
    </citation>
    <scope>NUCLEOTIDE SEQUENCE [LARGE SCALE GENOMIC DNA]</scope>
    <source>
        <strain evidence="12 13">DSM 43941</strain>
    </source>
</reference>
<gene>
    <name evidence="12" type="ORF">SAMN04489716_8741</name>
</gene>
<dbReference type="Gene3D" id="1.20.5.1930">
    <property type="match status" value="1"/>
</dbReference>
<keyword evidence="3" id="KW-0597">Phosphoprotein</keyword>
<evidence type="ECO:0000256" key="7">
    <source>
        <dbReference type="ARBA" id="ARBA00022840"/>
    </source>
</evidence>